<feature type="non-terminal residue" evidence="1">
    <location>
        <position position="38"/>
    </location>
</feature>
<dbReference type="EMBL" id="JAWDGP010005915">
    <property type="protein sequence ID" value="KAK3749965.1"/>
    <property type="molecule type" value="Genomic_DNA"/>
</dbReference>
<dbReference type="AlphaFoldDB" id="A0AAE0YM61"/>
<comment type="caution">
    <text evidence="1">The sequence shown here is derived from an EMBL/GenBank/DDBJ whole genome shotgun (WGS) entry which is preliminary data.</text>
</comment>
<keyword evidence="2" id="KW-1185">Reference proteome</keyword>
<sequence>MENGGEMPHSPMLEVDTLLMYNGLSKGGSDGETQRNLQ</sequence>
<proteinExistence type="predicted"/>
<evidence type="ECO:0000313" key="1">
    <source>
        <dbReference type="EMBL" id="KAK3749965.1"/>
    </source>
</evidence>
<protein>
    <submittedName>
        <fullName evidence="1">Uncharacterized protein</fullName>
    </submittedName>
</protein>
<evidence type="ECO:0000313" key="2">
    <source>
        <dbReference type="Proteomes" id="UP001283361"/>
    </source>
</evidence>
<reference evidence="1" key="1">
    <citation type="journal article" date="2023" name="G3 (Bethesda)">
        <title>A reference genome for the long-term kleptoplast-retaining sea slug Elysia crispata morphotype clarki.</title>
        <authorList>
            <person name="Eastman K.E."/>
            <person name="Pendleton A.L."/>
            <person name="Shaikh M.A."/>
            <person name="Suttiyut T."/>
            <person name="Ogas R."/>
            <person name="Tomko P."/>
            <person name="Gavelis G."/>
            <person name="Widhalm J.R."/>
            <person name="Wisecaver J.H."/>
        </authorList>
    </citation>
    <scope>NUCLEOTIDE SEQUENCE</scope>
    <source>
        <strain evidence="1">ECLA1</strain>
    </source>
</reference>
<gene>
    <name evidence="1" type="ORF">RRG08_061939</name>
</gene>
<dbReference type="Proteomes" id="UP001283361">
    <property type="component" value="Unassembled WGS sequence"/>
</dbReference>
<name>A0AAE0YM61_9GAST</name>
<accession>A0AAE0YM61</accession>
<organism evidence="1 2">
    <name type="scientific">Elysia crispata</name>
    <name type="common">lettuce slug</name>
    <dbReference type="NCBI Taxonomy" id="231223"/>
    <lineage>
        <taxon>Eukaryota</taxon>
        <taxon>Metazoa</taxon>
        <taxon>Spiralia</taxon>
        <taxon>Lophotrochozoa</taxon>
        <taxon>Mollusca</taxon>
        <taxon>Gastropoda</taxon>
        <taxon>Heterobranchia</taxon>
        <taxon>Euthyneura</taxon>
        <taxon>Panpulmonata</taxon>
        <taxon>Sacoglossa</taxon>
        <taxon>Placobranchoidea</taxon>
        <taxon>Plakobranchidae</taxon>
        <taxon>Elysia</taxon>
    </lineage>
</organism>